<name>A0A3P7E1M0_WUCBA</name>
<accession>A0A3P7E1M0</accession>
<dbReference type="Pfam" id="PF25057">
    <property type="entry name" value="CUT_N"/>
    <property type="match status" value="2"/>
</dbReference>
<dbReference type="EMBL" id="UYWW01007788">
    <property type="protein sequence ID" value="VDM15423.1"/>
    <property type="molecule type" value="Genomic_DNA"/>
</dbReference>
<evidence type="ECO:0000256" key="2">
    <source>
        <dbReference type="ARBA" id="ARBA00022729"/>
    </source>
</evidence>
<dbReference type="InParanoid" id="A0A3P7E1M0"/>
<evidence type="ECO:0000313" key="5">
    <source>
        <dbReference type="Proteomes" id="UP000270924"/>
    </source>
</evidence>
<evidence type="ECO:0000259" key="3">
    <source>
        <dbReference type="PROSITE" id="PS51034"/>
    </source>
</evidence>
<dbReference type="InterPro" id="IPR056953">
    <property type="entry name" value="CUT_N"/>
</dbReference>
<protein>
    <recommendedName>
        <fullName evidence="3">ZP domain-containing protein</fullName>
    </recommendedName>
</protein>
<proteinExistence type="predicted"/>
<dbReference type="Proteomes" id="UP000270924">
    <property type="component" value="Unassembled WGS sequence"/>
</dbReference>
<reference evidence="4 5" key="1">
    <citation type="submission" date="2018-11" db="EMBL/GenBank/DDBJ databases">
        <authorList>
            <consortium name="Pathogen Informatics"/>
        </authorList>
    </citation>
    <scope>NUCLEOTIDE SEQUENCE [LARGE SCALE GENOMIC DNA]</scope>
</reference>
<dbReference type="InterPro" id="IPR051962">
    <property type="entry name" value="Cuticlin"/>
</dbReference>
<dbReference type="PROSITE" id="PS51034">
    <property type="entry name" value="ZP_2"/>
    <property type="match status" value="1"/>
</dbReference>
<evidence type="ECO:0000313" key="4">
    <source>
        <dbReference type="EMBL" id="VDM15423.1"/>
    </source>
</evidence>
<keyword evidence="1" id="KW-0193">Cuticle</keyword>
<dbReference type="GO" id="GO:0042302">
    <property type="term" value="F:structural constituent of cuticle"/>
    <property type="evidence" value="ECO:0007669"/>
    <property type="project" value="UniProtKB-KW"/>
</dbReference>
<dbReference type="InterPro" id="IPR001507">
    <property type="entry name" value="ZP_dom"/>
</dbReference>
<gene>
    <name evidence="4" type="ORF">WBA_LOCUS8809</name>
</gene>
<dbReference type="OrthoDB" id="6139674at2759"/>
<sequence length="176" mass="21053">MNENSFKISLNFTCFLHFLIRSVIMQHPEFLFIVLLSQRIRTLEQEPTLECFTDGLRLRFEPEEPFYGHIYVKESFMYENCHLDYTWNPAFSSFYFNVFYKSDCHVKYEVQVKKPSSISYQVIIVGLLSLQKEPSGITYQVIIIVQYHYLFLTQAYKAYSVSCFYETVFDPNMEIR</sequence>
<evidence type="ECO:0000256" key="1">
    <source>
        <dbReference type="ARBA" id="ARBA00022460"/>
    </source>
</evidence>
<feature type="domain" description="ZP" evidence="3">
    <location>
        <begin position="50"/>
        <end position="176"/>
    </location>
</feature>
<keyword evidence="5" id="KW-1185">Reference proteome</keyword>
<dbReference type="PANTHER" id="PTHR22907:SF58">
    <property type="entry name" value="ZP DOMAIN-CONTAINING PROTEIN"/>
    <property type="match status" value="1"/>
</dbReference>
<dbReference type="PANTHER" id="PTHR22907">
    <property type="entry name" value="GH04558P"/>
    <property type="match status" value="1"/>
</dbReference>
<dbReference type="AlphaFoldDB" id="A0A3P7E1M0"/>
<keyword evidence="2" id="KW-0732">Signal</keyword>
<organism evidence="4 5">
    <name type="scientific">Wuchereria bancrofti</name>
    <dbReference type="NCBI Taxonomy" id="6293"/>
    <lineage>
        <taxon>Eukaryota</taxon>
        <taxon>Metazoa</taxon>
        <taxon>Ecdysozoa</taxon>
        <taxon>Nematoda</taxon>
        <taxon>Chromadorea</taxon>
        <taxon>Rhabditida</taxon>
        <taxon>Spirurina</taxon>
        <taxon>Spiruromorpha</taxon>
        <taxon>Filarioidea</taxon>
        <taxon>Onchocercidae</taxon>
        <taxon>Wuchereria</taxon>
    </lineage>
</organism>